<evidence type="ECO:0000256" key="3">
    <source>
        <dbReference type="ARBA" id="ARBA00022989"/>
    </source>
</evidence>
<evidence type="ECO:0000259" key="7">
    <source>
        <dbReference type="PROSITE" id="PS50801"/>
    </source>
</evidence>
<dbReference type="InterPro" id="IPR036513">
    <property type="entry name" value="STAS_dom_sf"/>
</dbReference>
<dbReference type="SMART" id="SM00100">
    <property type="entry name" value="cNMP"/>
    <property type="match status" value="1"/>
</dbReference>
<keyword evidence="9" id="KW-1185">Reference proteome</keyword>
<dbReference type="PROSITE" id="PS00888">
    <property type="entry name" value="CNMP_BINDING_1"/>
    <property type="match status" value="1"/>
</dbReference>
<dbReference type="EMBL" id="VWNA01000001">
    <property type="protein sequence ID" value="MQT12336.1"/>
    <property type="molecule type" value="Genomic_DNA"/>
</dbReference>
<organism evidence="8 9">
    <name type="scientific">Segnochrobactrum spirostomi</name>
    <dbReference type="NCBI Taxonomy" id="2608987"/>
    <lineage>
        <taxon>Bacteria</taxon>
        <taxon>Pseudomonadati</taxon>
        <taxon>Pseudomonadota</taxon>
        <taxon>Alphaproteobacteria</taxon>
        <taxon>Hyphomicrobiales</taxon>
        <taxon>Segnochrobactraceae</taxon>
        <taxon>Segnochrobactrum</taxon>
    </lineage>
</organism>
<dbReference type="Pfam" id="PF00916">
    <property type="entry name" value="Sulfate_transp"/>
    <property type="match status" value="1"/>
</dbReference>
<keyword evidence="3 5" id="KW-1133">Transmembrane helix</keyword>
<dbReference type="Gene3D" id="2.60.120.10">
    <property type="entry name" value="Jelly Rolls"/>
    <property type="match status" value="1"/>
</dbReference>
<feature type="transmembrane region" description="Helical" evidence="5">
    <location>
        <begin position="61"/>
        <end position="83"/>
    </location>
</feature>
<reference evidence="8 9" key="1">
    <citation type="submission" date="2019-09" db="EMBL/GenBank/DDBJ databases">
        <title>Segnochrobactrum spirostomi gen. nov., sp. nov., isolated from the ciliate Spirostomum cf. yagiui and description of a novel family, Segnochrobactraceae fam. nov. within the order Rhizobiales of the class Alphaproteobacteria.</title>
        <authorList>
            <person name="Akter S."/>
            <person name="Shazib S.U.A."/>
            <person name="Shin M.K."/>
        </authorList>
    </citation>
    <scope>NUCLEOTIDE SEQUENCE [LARGE SCALE GENOMIC DNA]</scope>
    <source>
        <strain evidence="8 9">Sp-1</strain>
    </source>
</reference>
<dbReference type="CDD" id="cd07042">
    <property type="entry name" value="STAS_SulP_like_sulfate_transporter"/>
    <property type="match status" value="1"/>
</dbReference>
<evidence type="ECO:0000256" key="5">
    <source>
        <dbReference type="SAM" id="Phobius"/>
    </source>
</evidence>
<evidence type="ECO:0000313" key="9">
    <source>
        <dbReference type="Proteomes" id="UP000332515"/>
    </source>
</evidence>
<protein>
    <submittedName>
        <fullName evidence="8">Cyclic nucleotide-binding domain-containing protein</fullName>
    </submittedName>
</protein>
<name>A0A6A7Y123_9HYPH</name>
<keyword evidence="2 5" id="KW-0812">Transmembrane</keyword>
<evidence type="ECO:0000256" key="2">
    <source>
        <dbReference type="ARBA" id="ARBA00022692"/>
    </source>
</evidence>
<dbReference type="InterPro" id="IPR018490">
    <property type="entry name" value="cNMP-bd_dom_sf"/>
</dbReference>
<feature type="transmembrane region" description="Helical" evidence="5">
    <location>
        <begin position="121"/>
        <end position="143"/>
    </location>
</feature>
<sequence>MLGLIAGLDGLGTSFAFAALIFSGPVAGGFGMGLNVFLLSCSLLAAYCAWRSDYPATVAQVQETSIAILATASATAVASMPSADPQQKIATVFMILAVSSVGSGVLFYLCGRFRFGDLVRFLPFSVVAGFLAGSGWLLIDGALQMIFGERSAIAAVESVSDPAVMGILVPSLVLAVALTCCLRFSTSPFAVPATMLLSIVLFYLGLRIAGISTETARAWHWLPHLAAVASGNSLPSPAQIVFGSDWHAVLGVLPTLIAVPFISIAGLLLNISGLEVAAGRDIDANTELRVAGQANILVGVAGGASGFTGLGMTLLAKKLGVKGRSAGWVTAAFIAVAVPFSAELAQDIPLFVAVGLMMMLGVELLYDWAILSRKTLPRLEWAVVVAILVSMMLFDFMTGMALGLLFSVVTFVYNYARLPVVRLAASGRDRRSSIDRSPTATHALHEQGDLIHIVELQGYLFFGTVEQVIKAIQHRFTCGPAPRILVLDFSKVSGMDFAAISAFSKIFNMSIASAADVVLSPASTDAHRVLARYRQTVTDGAGVVSIADDLDHALETAESRLLAEYDAAEERADIVFQLARVLGSHPRLPHLVTAMDRLEMARGETLIHAGDHASDIFVLASGRVDVSVTLRSGRRLRLRSMTAGAVLGEVAFYLGGERTADVVIEQDAELYRLTGSKLQSLEVDDPELAILAHRLFATTLAGRLGLANRLIELTNA</sequence>
<dbReference type="Gene3D" id="3.30.750.24">
    <property type="entry name" value="STAS domain"/>
    <property type="match status" value="1"/>
</dbReference>
<evidence type="ECO:0000256" key="4">
    <source>
        <dbReference type="ARBA" id="ARBA00023136"/>
    </source>
</evidence>
<dbReference type="GO" id="GO:0016020">
    <property type="term" value="C:membrane"/>
    <property type="evidence" value="ECO:0007669"/>
    <property type="project" value="UniProtKB-SubCell"/>
</dbReference>
<dbReference type="SUPFAM" id="SSF52091">
    <property type="entry name" value="SpoIIaa-like"/>
    <property type="match status" value="1"/>
</dbReference>
<feature type="transmembrane region" description="Helical" evidence="5">
    <location>
        <begin position="163"/>
        <end position="182"/>
    </location>
</feature>
<feature type="transmembrane region" description="Helical" evidence="5">
    <location>
        <begin position="348"/>
        <end position="369"/>
    </location>
</feature>
<accession>A0A6A7Y123</accession>
<dbReference type="PROSITE" id="PS50801">
    <property type="entry name" value="STAS"/>
    <property type="match status" value="1"/>
</dbReference>
<dbReference type="AlphaFoldDB" id="A0A6A7Y123"/>
<dbReference type="Pfam" id="PF00027">
    <property type="entry name" value="cNMP_binding"/>
    <property type="match status" value="1"/>
</dbReference>
<evidence type="ECO:0000313" key="8">
    <source>
        <dbReference type="EMBL" id="MQT12336.1"/>
    </source>
</evidence>
<evidence type="ECO:0000259" key="6">
    <source>
        <dbReference type="PROSITE" id="PS50042"/>
    </source>
</evidence>
<comment type="subcellular location">
    <subcellularLocation>
        <location evidence="1">Membrane</location>
        <topology evidence="1">Multi-pass membrane protein</topology>
    </subcellularLocation>
</comment>
<dbReference type="InterPro" id="IPR002645">
    <property type="entry name" value="STAS_dom"/>
</dbReference>
<dbReference type="SUPFAM" id="SSF51206">
    <property type="entry name" value="cAMP-binding domain-like"/>
    <property type="match status" value="1"/>
</dbReference>
<feature type="transmembrane region" description="Helical" evidence="5">
    <location>
        <begin position="325"/>
        <end position="342"/>
    </location>
</feature>
<feature type="transmembrane region" description="Helical" evidence="5">
    <location>
        <begin position="189"/>
        <end position="209"/>
    </location>
</feature>
<feature type="transmembrane region" description="Helical" evidence="5">
    <location>
        <begin position="294"/>
        <end position="316"/>
    </location>
</feature>
<feature type="transmembrane region" description="Helical" evidence="5">
    <location>
        <begin position="249"/>
        <end position="274"/>
    </location>
</feature>
<dbReference type="InterPro" id="IPR000595">
    <property type="entry name" value="cNMP-bd_dom"/>
</dbReference>
<feature type="domain" description="STAS" evidence="7">
    <location>
        <begin position="453"/>
        <end position="557"/>
    </location>
</feature>
<proteinExistence type="predicted"/>
<dbReference type="Pfam" id="PF01740">
    <property type="entry name" value="STAS"/>
    <property type="match status" value="1"/>
</dbReference>
<dbReference type="PANTHER" id="PTHR43310:SF4">
    <property type="entry name" value="AFR304WP"/>
    <property type="match status" value="1"/>
</dbReference>
<evidence type="ECO:0000256" key="1">
    <source>
        <dbReference type="ARBA" id="ARBA00004141"/>
    </source>
</evidence>
<comment type="caution">
    <text evidence="8">The sequence shown here is derived from an EMBL/GenBank/DDBJ whole genome shotgun (WGS) entry which is preliminary data.</text>
</comment>
<dbReference type="Proteomes" id="UP000332515">
    <property type="component" value="Unassembled WGS sequence"/>
</dbReference>
<dbReference type="CDD" id="cd00038">
    <property type="entry name" value="CAP_ED"/>
    <property type="match status" value="1"/>
</dbReference>
<keyword evidence="4 5" id="KW-0472">Membrane</keyword>
<dbReference type="PROSITE" id="PS50042">
    <property type="entry name" value="CNMP_BINDING_3"/>
    <property type="match status" value="1"/>
</dbReference>
<dbReference type="InterPro" id="IPR014710">
    <property type="entry name" value="RmlC-like_jellyroll"/>
</dbReference>
<dbReference type="InterPro" id="IPR011547">
    <property type="entry name" value="SLC26A/SulP_dom"/>
</dbReference>
<feature type="transmembrane region" description="Helical" evidence="5">
    <location>
        <begin position="89"/>
        <end position="109"/>
    </location>
</feature>
<feature type="domain" description="Cyclic nucleotide-binding" evidence="6">
    <location>
        <begin position="591"/>
        <end position="681"/>
    </location>
</feature>
<gene>
    <name evidence="8" type="ORF">F0357_06595</name>
</gene>
<dbReference type="InterPro" id="IPR018488">
    <property type="entry name" value="cNMP-bd_CS"/>
</dbReference>
<dbReference type="RefSeq" id="WP_153486303.1">
    <property type="nucleotide sequence ID" value="NZ_VWNA01000001.1"/>
</dbReference>
<feature type="transmembrane region" description="Helical" evidence="5">
    <location>
        <begin position="381"/>
        <end position="413"/>
    </location>
</feature>
<dbReference type="PANTHER" id="PTHR43310">
    <property type="entry name" value="SULFATE TRANSPORTER YBAR-RELATED"/>
    <property type="match status" value="1"/>
</dbReference>
<dbReference type="InterPro" id="IPR052706">
    <property type="entry name" value="Membrane-Transporter-like"/>
</dbReference>